<protein>
    <submittedName>
        <fullName evidence="5">Uncharacterized protein</fullName>
    </submittedName>
</protein>
<dbReference type="EMBL" id="RCMI01000484">
    <property type="protein sequence ID" value="KAG2908747.1"/>
    <property type="molecule type" value="Genomic_DNA"/>
</dbReference>
<dbReference type="Proteomes" id="UP000735874">
    <property type="component" value="Unassembled WGS sequence"/>
</dbReference>
<dbReference type="EMBL" id="RCMK01000474">
    <property type="protein sequence ID" value="KAG2926659.1"/>
    <property type="molecule type" value="Genomic_DNA"/>
</dbReference>
<evidence type="ECO:0000256" key="1">
    <source>
        <dbReference type="SAM" id="MobiDB-lite"/>
    </source>
</evidence>
<dbReference type="Proteomes" id="UP000774804">
    <property type="component" value="Unassembled WGS sequence"/>
</dbReference>
<accession>A0A8T1HUZ2</accession>
<proteinExistence type="predicted"/>
<dbReference type="EMBL" id="RCMG01000506">
    <property type="protein sequence ID" value="KAG2852986.1"/>
    <property type="molecule type" value="Genomic_DNA"/>
</dbReference>
<evidence type="ECO:0000313" key="4">
    <source>
        <dbReference type="EMBL" id="KAG2926659.1"/>
    </source>
</evidence>
<dbReference type="Proteomes" id="UP000760860">
    <property type="component" value="Unassembled WGS sequence"/>
</dbReference>
<dbReference type="EMBL" id="RCMV01000529">
    <property type="protein sequence ID" value="KAG3215819.1"/>
    <property type="molecule type" value="Genomic_DNA"/>
</dbReference>
<organism evidence="5 6">
    <name type="scientific">Phytophthora cactorum</name>
    <dbReference type="NCBI Taxonomy" id="29920"/>
    <lineage>
        <taxon>Eukaryota</taxon>
        <taxon>Sar</taxon>
        <taxon>Stramenopiles</taxon>
        <taxon>Oomycota</taxon>
        <taxon>Peronosporomycetes</taxon>
        <taxon>Peronosporales</taxon>
        <taxon>Peronosporaceae</taxon>
        <taxon>Phytophthora</taxon>
    </lineage>
</organism>
<evidence type="ECO:0000313" key="3">
    <source>
        <dbReference type="EMBL" id="KAG2908747.1"/>
    </source>
</evidence>
<evidence type="ECO:0000313" key="5">
    <source>
        <dbReference type="EMBL" id="KAG3215819.1"/>
    </source>
</evidence>
<dbReference type="Proteomes" id="UP000736787">
    <property type="component" value="Unassembled WGS sequence"/>
</dbReference>
<name>A0A8T1HUZ2_9STRA</name>
<gene>
    <name evidence="2" type="ORF">PC113_g14555</name>
    <name evidence="3" type="ORF">PC115_g13503</name>
    <name evidence="4" type="ORF">PC117_g14806</name>
    <name evidence="5" type="ORF">PC129_g13300</name>
</gene>
<comment type="caution">
    <text evidence="5">The sequence shown here is derived from an EMBL/GenBank/DDBJ whole genome shotgun (WGS) entry which is preliminary data.</text>
</comment>
<evidence type="ECO:0000313" key="2">
    <source>
        <dbReference type="EMBL" id="KAG2852986.1"/>
    </source>
</evidence>
<sequence>MTEAESTNHRNQLAQQRRQRDAEWHRRRRGGDAREEKSQENDLLDQLFQESDDDTHTSVTRNMVNATPIRLMSPKCVLSLQ</sequence>
<evidence type="ECO:0000313" key="6">
    <source>
        <dbReference type="Proteomes" id="UP000760860"/>
    </source>
</evidence>
<reference evidence="5" key="1">
    <citation type="submission" date="2018-05" db="EMBL/GenBank/DDBJ databases">
        <title>Effector identification in a new, highly contiguous assembly of the strawberry crown rot pathogen Phytophthora cactorum.</title>
        <authorList>
            <person name="Armitage A.D."/>
            <person name="Nellist C.F."/>
            <person name="Bates H."/>
            <person name="Vickerstaff R.J."/>
            <person name="Harrison R.J."/>
        </authorList>
    </citation>
    <scope>NUCLEOTIDE SEQUENCE</scope>
    <source>
        <strain evidence="2">15-7</strain>
        <strain evidence="3">4032</strain>
        <strain evidence="4">4040</strain>
        <strain evidence="5">P421</strain>
    </source>
</reference>
<dbReference type="AlphaFoldDB" id="A0A8T1HUZ2"/>
<feature type="region of interest" description="Disordered" evidence="1">
    <location>
        <begin position="1"/>
        <end position="41"/>
    </location>
</feature>
<feature type="compositionally biased region" description="Basic and acidic residues" evidence="1">
    <location>
        <begin position="18"/>
        <end position="40"/>
    </location>
</feature>